<dbReference type="InterPro" id="IPR005706">
    <property type="entry name" value="Ribosomal_uS2_bac/mit/plastid"/>
</dbReference>
<dbReference type="PRINTS" id="PR00395">
    <property type="entry name" value="RIBOSOMALS2"/>
</dbReference>
<evidence type="ECO:0000256" key="1">
    <source>
        <dbReference type="ARBA" id="ARBA00006242"/>
    </source>
</evidence>
<comment type="similarity">
    <text evidence="1 5">Belongs to the universal ribosomal protein uS2 family.</text>
</comment>
<dbReference type="InterPro" id="IPR023591">
    <property type="entry name" value="Ribosomal_uS2_flav_dom_sf"/>
</dbReference>
<dbReference type="Proteomes" id="UP000177382">
    <property type="component" value="Unassembled WGS sequence"/>
</dbReference>
<evidence type="ECO:0000256" key="2">
    <source>
        <dbReference type="ARBA" id="ARBA00022980"/>
    </source>
</evidence>
<dbReference type="InterPro" id="IPR001865">
    <property type="entry name" value="Ribosomal_uS2"/>
</dbReference>
<dbReference type="STRING" id="1802485.A2V97_01555"/>
<dbReference type="NCBIfam" id="TIGR01011">
    <property type="entry name" value="rpsB_bact"/>
    <property type="match status" value="1"/>
</dbReference>
<dbReference type="AlphaFoldDB" id="A0A1F7XLR2"/>
<keyword evidence="2 5" id="KW-0689">Ribosomal protein</keyword>
<comment type="caution">
    <text evidence="6">The sequence shown here is derived from an EMBL/GenBank/DDBJ whole genome shotgun (WGS) entry which is preliminary data.</text>
</comment>
<reference evidence="6 7" key="1">
    <citation type="journal article" date="2016" name="Nat. Commun.">
        <title>Thousands of microbial genomes shed light on interconnected biogeochemical processes in an aquifer system.</title>
        <authorList>
            <person name="Anantharaman K."/>
            <person name="Brown C.T."/>
            <person name="Hug L.A."/>
            <person name="Sharon I."/>
            <person name="Castelle C.J."/>
            <person name="Probst A.J."/>
            <person name="Thomas B.C."/>
            <person name="Singh A."/>
            <person name="Wilkins M.J."/>
            <person name="Karaoz U."/>
            <person name="Brodie E.L."/>
            <person name="Williams K.H."/>
            <person name="Hubbard S.S."/>
            <person name="Banfield J.F."/>
        </authorList>
    </citation>
    <scope>NUCLEOTIDE SEQUENCE [LARGE SCALE GENOMIC DNA]</scope>
</reference>
<dbReference type="PANTHER" id="PTHR12534">
    <property type="entry name" value="30S RIBOSOMAL PROTEIN S2 PROKARYOTIC AND ORGANELLAR"/>
    <property type="match status" value="1"/>
</dbReference>
<sequence length="236" mass="26464">MAINISLKELLQSGAHFGHQARRWNPKMAPYLYGVEEGVHIFDLTKTKEALEEALQFLTQTVKENKVVLLVGTKKQAKDKVKEIALACGIPYVSERWLGGTLTNFEEIRRSIARLKESKEKMAKGEYAKFTKKERLLIERDMERMERFLGGISELTGKPDVLFVVDTHKEIGAVKEASKMGVTLVGIVDSNSDPTLIDYPIPMNDDAAKAVEYVLDLVKEAILAGKKKVKKVESSK</sequence>
<dbReference type="Gene3D" id="3.40.50.10490">
    <property type="entry name" value="Glucose-6-phosphate isomerase like protein, domain 1"/>
    <property type="match status" value="1"/>
</dbReference>
<organism evidence="6 7">
    <name type="scientific">Candidatus Woesebacteria bacterium RBG_16_42_24</name>
    <dbReference type="NCBI Taxonomy" id="1802485"/>
    <lineage>
        <taxon>Bacteria</taxon>
        <taxon>Candidatus Woeseibacteriota</taxon>
    </lineage>
</organism>
<evidence type="ECO:0000313" key="7">
    <source>
        <dbReference type="Proteomes" id="UP000177382"/>
    </source>
</evidence>
<dbReference type="Gene3D" id="1.10.287.610">
    <property type="entry name" value="Helix hairpin bin"/>
    <property type="match status" value="1"/>
</dbReference>
<dbReference type="GO" id="GO:0006412">
    <property type="term" value="P:translation"/>
    <property type="evidence" value="ECO:0007669"/>
    <property type="project" value="UniProtKB-UniRule"/>
</dbReference>
<name>A0A1F7XLR2_9BACT</name>
<dbReference type="GO" id="GO:0022627">
    <property type="term" value="C:cytosolic small ribosomal subunit"/>
    <property type="evidence" value="ECO:0007669"/>
    <property type="project" value="TreeGrafter"/>
</dbReference>
<gene>
    <name evidence="5" type="primary">rpsB</name>
    <name evidence="6" type="ORF">A2V97_01555</name>
</gene>
<proteinExistence type="inferred from homology"/>
<dbReference type="PROSITE" id="PS00962">
    <property type="entry name" value="RIBOSOMAL_S2_1"/>
    <property type="match status" value="1"/>
</dbReference>
<dbReference type="GO" id="GO:0003735">
    <property type="term" value="F:structural constituent of ribosome"/>
    <property type="evidence" value="ECO:0007669"/>
    <property type="project" value="InterPro"/>
</dbReference>
<evidence type="ECO:0000256" key="5">
    <source>
        <dbReference type="HAMAP-Rule" id="MF_00291"/>
    </source>
</evidence>
<dbReference type="EMBL" id="MGFX01000006">
    <property type="protein sequence ID" value="OGM15298.1"/>
    <property type="molecule type" value="Genomic_DNA"/>
</dbReference>
<evidence type="ECO:0000313" key="6">
    <source>
        <dbReference type="EMBL" id="OGM15298.1"/>
    </source>
</evidence>
<dbReference type="Pfam" id="PF00318">
    <property type="entry name" value="Ribosomal_S2"/>
    <property type="match status" value="1"/>
</dbReference>
<dbReference type="PANTHER" id="PTHR12534:SF0">
    <property type="entry name" value="SMALL RIBOSOMAL SUBUNIT PROTEIN US2M"/>
    <property type="match status" value="1"/>
</dbReference>
<keyword evidence="3 5" id="KW-0687">Ribonucleoprotein</keyword>
<dbReference type="InterPro" id="IPR018130">
    <property type="entry name" value="Ribosomal_uS2_CS"/>
</dbReference>
<dbReference type="HAMAP" id="MF_00291_B">
    <property type="entry name" value="Ribosomal_uS2_B"/>
    <property type="match status" value="1"/>
</dbReference>
<evidence type="ECO:0000256" key="4">
    <source>
        <dbReference type="ARBA" id="ARBA00035256"/>
    </source>
</evidence>
<protein>
    <recommendedName>
        <fullName evidence="4 5">Small ribosomal subunit protein uS2</fullName>
    </recommendedName>
</protein>
<evidence type="ECO:0000256" key="3">
    <source>
        <dbReference type="ARBA" id="ARBA00023274"/>
    </source>
</evidence>
<dbReference type="SUPFAM" id="SSF52313">
    <property type="entry name" value="Ribosomal protein S2"/>
    <property type="match status" value="1"/>
</dbReference>
<dbReference type="CDD" id="cd01425">
    <property type="entry name" value="RPS2"/>
    <property type="match status" value="1"/>
</dbReference>
<accession>A0A1F7XLR2</accession>